<dbReference type="RefSeq" id="WP_379893848.1">
    <property type="nucleotide sequence ID" value="NZ_CBCSCT010000100.1"/>
</dbReference>
<comment type="caution">
    <text evidence="2">The sequence shown here is derived from an EMBL/GenBank/DDBJ whole genome shotgun (WGS) entry which is preliminary data.</text>
</comment>
<feature type="transmembrane region" description="Helical" evidence="1">
    <location>
        <begin position="53"/>
        <end position="73"/>
    </location>
</feature>
<dbReference type="EMBL" id="JBHSQV010000111">
    <property type="protein sequence ID" value="MFC5986520.1"/>
    <property type="molecule type" value="Genomic_DNA"/>
</dbReference>
<feature type="transmembrane region" description="Helical" evidence="1">
    <location>
        <begin position="173"/>
        <end position="195"/>
    </location>
</feature>
<evidence type="ECO:0000313" key="2">
    <source>
        <dbReference type="EMBL" id="MFC5986520.1"/>
    </source>
</evidence>
<feature type="transmembrane region" description="Helical" evidence="1">
    <location>
        <begin position="110"/>
        <end position="128"/>
    </location>
</feature>
<organism evidence="2 3">
    <name type="scientific">Marinicrinis lubricantis</name>
    <dbReference type="NCBI Taxonomy" id="2086470"/>
    <lineage>
        <taxon>Bacteria</taxon>
        <taxon>Bacillati</taxon>
        <taxon>Bacillota</taxon>
        <taxon>Bacilli</taxon>
        <taxon>Bacillales</taxon>
        <taxon>Paenibacillaceae</taxon>
    </lineage>
</organism>
<evidence type="ECO:0000256" key="1">
    <source>
        <dbReference type="SAM" id="Phobius"/>
    </source>
</evidence>
<sequence length="258" mass="29267">MLYFVLASKAYARNLHYRGAHMVHNIASALFGYMYACIWIGIGENRSLGDYGLQGMVSYIAFTQASLWISGFLTNGLGIPESVRTGQIALDLMRPIHLFTHLMSREWGQIAYQFIYKSIPIYLLYTFVFSLQVPTQISQIIYCFIGLGCAAYIAICIHYLIGASALWTTESSWLYWCNHALMMLLAGFFIPLEWLPDWLQKVSWMSPYPFMLYVPTRIYLGFEGGALLIGSLCWCAVMTILCIGVTHILKRKVEVQGG</sequence>
<evidence type="ECO:0000313" key="3">
    <source>
        <dbReference type="Proteomes" id="UP001596250"/>
    </source>
</evidence>
<dbReference type="InterPro" id="IPR010390">
    <property type="entry name" value="ABC-2_transporter-like"/>
</dbReference>
<protein>
    <submittedName>
        <fullName evidence="2">ABC transporter permease</fullName>
    </submittedName>
</protein>
<keyword evidence="1" id="KW-0472">Membrane</keyword>
<feature type="transmembrane region" description="Helical" evidence="1">
    <location>
        <begin position="140"/>
        <end position="161"/>
    </location>
</feature>
<name>A0ABW1IN55_9BACL</name>
<keyword evidence="1" id="KW-1133">Transmembrane helix</keyword>
<dbReference type="Pfam" id="PF06182">
    <property type="entry name" value="ABC2_membrane_6"/>
    <property type="match status" value="1"/>
</dbReference>
<proteinExistence type="predicted"/>
<feature type="transmembrane region" description="Helical" evidence="1">
    <location>
        <begin position="226"/>
        <end position="249"/>
    </location>
</feature>
<dbReference type="PANTHER" id="PTHR36832">
    <property type="entry name" value="SLR1174 PROTEIN-RELATED"/>
    <property type="match status" value="1"/>
</dbReference>
<reference evidence="3" key="1">
    <citation type="journal article" date="2019" name="Int. J. Syst. Evol. Microbiol.">
        <title>The Global Catalogue of Microorganisms (GCM) 10K type strain sequencing project: providing services to taxonomists for standard genome sequencing and annotation.</title>
        <authorList>
            <consortium name="The Broad Institute Genomics Platform"/>
            <consortium name="The Broad Institute Genome Sequencing Center for Infectious Disease"/>
            <person name="Wu L."/>
            <person name="Ma J."/>
        </authorList>
    </citation>
    <scope>NUCLEOTIDE SEQUENCE [LARGE SCALE GENOMIC DNA]</scope>
    <source>
        <strain evidence="3">CCM 8749</strain>
    </source>
</reference>
<keyword evidence="3" id="KW-1185">Reference proteome</keyword>
<dbReference type="Proteomes" id="UP001596250">
    <property type="component" value="Unassembled WGS sequence"/>
</dbReference>
<accession>A0ABW1IN55</accession>
<feature type="transmembrane region" description="Helical" evidence="1">
    <location>
        <begin position="22"/>
        <end position="41"/>
    </location>
</feature>
<dbReference type="PANTHER" id="PTHR36832:SF2">
    <property type="entry name" value="INTEGRAL MEMBRANE PROTEIN"/>
    <property type="match status" value="1"/>
</dbReference>
<gene>
    <name evidence="2" type="ORF">ACFPXP_08775</name>
</gene>
<keyword evidence="1" id="KW-0812">Transmembrane</keyword>